<reference evidence="3 4" key="1">
    <citation type="submission" date="2024-03" db="EMBL/GenBank/DDBJ databases">
        <title>Aureococcus anophagefferens CCMP1851 and Kratosvirus quantuckense: Draft genome of a second virus-susceptible host strain in the model system.</title>
        <authorList>
            <person name="Chase E."/>
            <person name="Truchon A.R."/>
            <person name="Schepens W."/>
            <person name="Wilhelm S.W."/>
        </authorList>
    </citation>
    <scope>NUCLEOTIDE SEQUENCE [LARGE SCALE GENOMIC DNA]</scope>
    <source>
        <strain evidence="3 4">CCMP1851</strain>
    </source>
</reference>
<keyword evidence="2" id="KW-0472">Membrane</keyword>
<comment type="caution">
    <text evidence="3">The sequence shown here is derived from an EMBL/GenBank/DDBJ whole genome shotgun (WGS) entry which is preliminary data.</text>
</comment>
<evidence type="ECO:0000256" key="2">
    <source>
        <dbReference type="SAM" id="Phobius"/>
    </source>
</evidence>
<feature type="compositionally biased region" description="Low complexity" evidence="1">
    <location>
        <begin position="14"/>
        <end position="34"/>
    </location>
</feature>
<evidence type="ECO:0000313" key="4">
    <source>
        <dbReference type="Proteomes" id="UP001363151"/>
    </source>
</evidence>
<feature type="region of interest" description="Disordered" evidence="1">
    <location>
        <begin position="1"/>
        <end position="37"/>
    </location>
</feature>
<proteinExistence type="predicted"/>
<feature type="compositionally biased region" description="Basic and acidic residues" evidence="1">
    <location>
        <begin position="369"/>
        <end position="398"/>
    </location>
</feature>
<keyword evidence="2" id="KW-0812">Transmembrane</keyword>
<feature type="transmembrane region" description="Helical" evidence="2">
    <location>
        <begin position="41"/>
        <end position="59"/>
    </location>
</feature>
<feature type="region of interest" description="Disordered" evidence="1">
    <location>
        <begin position="369"/>
        <end position="428"/>
    </location>
</feature>
<evidence type="ECO:0000256" key="1">
    <source>
        <dbReference type="SAM" id="MobiDB-lite"/>
    </source>
</evidence>
<accession>A0ABR1GAH1</accession>
<feature type="compositionally biased region" description="Basic residues" evidence="1">
    <location>
        <begin position="1"/>
        <end position="10"/>
    </location>
</feature>
<organism evidence="3 4">
    <name type="scientific">Aureococcus anophagefferens</name>
    <name type="common">Harmful bloom alga</name>
    <dbReference type="NCBI Taxonomy" id="44056"/>
    <lineage>
        <taxon>Eukaryota</taxon>
        <taxon>Sar</taxon>
        <taxon>Stramenopiles</taxon>
        <taxon>Ochrophyta</taxon>
        <taxon>Pelagophyceae</taxon>
        <taxon>Pelagomonadales</taxon>
        <taxon>Pelagomonadaceae</taxon>
        <taxon>Aureococcus</taxon>
    </lineage>
</organism>
<evidence type="ECO:0000313" key="3">
    <source>
        <dbReference type="EMBL" id="KAK7250069.1"/>
    </source>
</evidence>
<gene>
    <name evidence="3" type="ORF">SO694_00006155</name>
</gene>
<dbReference type="EMBL" id="JBBJCI010000038">
    <property type="protein sequence ID" value="KAK7250069.1"/>
    <property type="molecule type" value="Genomic_DNA"/>
</dbReference>
<protein>
    <recommendedName>
        <fullName evidence="5">Thioredoxin domain-containing protein</fullName>
    </recommendedName>
</protein>
<sequence length="428" mass="46404">MPTKKEKKAKAPKDAAAAALDDWGASSSGGSSSKKGGGMSTGAKVGAACVAVFAALVFATSGGSGPLTYLDVSDEAMLRKVFFSGEVWAVACSSSDDSQPLPEAIEAVAHRLGGEMSFGAVDCKTKLPGKAYNMMQRWKLRKEDKATPVLFISNGVQVTQIEPQYFKSEYDLVRELRLLSMRRPYMAKNTELLREKCWGKPRCLLIMQGGSLEGHVEKALHAVAGHHSQGGKGRKGASAEDKSAVAFVAMDAQEHKLPFEGFELGDDLKLRRFEAGSHRAIYFRNVSGAPTLRALAHKGPLTTDALGAFLSTVSLDSDDAPYAKLVDVGKHMDKFGIYRRSKKLKPPKKTKISGGKDFSADAAAAAAAEKLKKPETAEELKKAFKEQREREAKKRAAMDEASEDLFEAVDDEGDDEEEEEEDDEEEMI</sequence>
<evidence type="ECO:0008006" key="5">
    <source>
        <dbReference type="Google" id="ProtNLM"/>
    </source>
</evidence>
<dbReference type="Proteomes" id="UP001363151">
    <property type="component" value="Unassembled WGS sequence"/>
</dbReference>
<keyword evidence="4" id="KW-1185">Reference proteome</keyword>
<feature type="compositionally biased region" description="Acidic residues" evidence="1">
    <location>
        <begin position="400"/>
        <end position="428"/>
    </location>
</feature>
<keyword evidence="2" id="KW-1133">Transmembrane helix</keyword>
<name>A0ABR1GAH1_AURAN</name>